<feature type="domain" description="Aminoglycoside phosphotransferase" evidence="1">
    <location>
        <begin position="79"/>
        <end position="295"/>
    </location>
</feature>
<dbReference type="Gene3D" id="3.90.1200.10">
    <property type="match status" value="1"/>
</dbReference>
<dbReference type="AlphaFoldDB" id="A0A9W4I8I7"/>
<dbReference type="OrthoDB" id="268400at2759"/>
<evidence type="ECO:0000313" key="2">
    <source>
        <dbReference type="EMBL" id="CAG8237196.1"/>
    </source>
</evidence>
<dbReference type="InterPro" id="IPR051678">
    <property type="entry name" value="AGP_Transferase"/>
</dbReference>
<organism evidence="2 3">
    <name type="scientific">Penicillium salamii</name>
    <dbReference type="NCBI Taxonomy" id="1612424"/>
    <lineage>
        <taxon>Eukaryota</taxon>
        <taxon>Fungi</taxon>
        <taxon>Dikarya</taxon>
        <taxon>Ascomycota</taxon>
        <taxon>Pezizomycotina</taxon>
        <taxon>Eurotiomycetes</taxon>
        <taxon>Eurotiomycetidae</taxon>
        <taxon>Eurotiales</taxon>
        <taxon>Aspergillaceae</taxon>
        <taxon>Penicillium</taxon>
    </lineage>
</organism>
<dbReference type="Gene3D" id="3.30.200.20">
    <property type="entry name" value="Phosphorylase Kinase, domain 1"/>
    <property type="match status" value="1"/>
</dbReference>
<gene>
    <name evidence="2" type="ORF">PSALAMII_LOCUS411</name>
</gene>
<name>A0A9W4I8I7_9EURO</name>
<protein>
    <recommendedName>
        <fullName evidence="1">Aminoglycoside phosphotransferase domain-containing protein</fullName>
    </recommendedName>
</protein>
<dbReference type="Proteomes" id="UP001152592">
    <property type="component" value="Unassembled WGS sequence"/>
</dbReference>
<proteinExistence type="predicted"/>
<dbReference type="SUPFAM" id="SSF56112">
    <property type="entry name" value="Protein kinase-like (PK-like)"/>
    <property type="match status" value="1"/>
</dbReference>
<dbReference type="InterPro" id="IPR002575">
    <property type="entry name" value="Aminoglycoside_PTrfase"/>
</dbReference>
<dbReference type="PANTHER" id="PTHR21310">
    <property type="entry name" value="AMINOGLYCOSIDE PHOSPHOTRANSFERASE-RELATED-RELATED"/>
    <property type="match status" value="1"/>
</dbReference>
<evidence type="ECO:0000259" key="1">
    <source>
        <dbReference type="Pfam" id="PF01636"/>
    </source>
</evidence>
<dbReference type="EMBL" id="CAJVPD010000021">
    <property type="protein sequence ID" value="CAG8237196.1"/>
    <property type="molecule type" value="Genomic_DNA"/>
</dbReference>
<evidence type="ECO:0000313" key="3">
    <source>
        <dbReference type="Proteomes" id="UP001152592"/>
    </source>
</evidence>
<dbReference type="PANTHER" id="PTHR21310:SF15">
    <property type="entry name" value="AMINOGLYCOSIDE PHOSPHOTRANSFERASE DOMAIN-CONTAINING PROTEIN"/>
    <property type="match status" value="1"/>
</dbReference>
<sequence length="394" mass="44907">MSFDPNSWSTVQDFLEKSDSPTVDCFYRTQWHELCRVASGFNNHLECMALDQVANGLNNIVRLLEFSDRTRWAARVHIRRNTTPVNNVQLESEIATMQFIKEHSKLPVPRVFAYEFDEKNSVGVAFILMEVLPGTVAMDAYGGYETHRGVIPKEHRQKFYRSVAKCHVQLTSLRFPKIGTITRNSEGGYNCGPLPGLGGPFDTATAFFEAWADNVKFKWDKETITRMMQRGPIPAERMLAIIENFPSQIKRIASQLSLCDKGPFPLAHDDFLHSNIMVDEDTFDVTGVIDWEGACTVPCELITFPEFLTAMPVSFDLPQKYDQDGQPFDKELREVWCERGEYIEMVKLAEFKDSLLSSCLSSKRIQAIAYSYGAYTCVGKLGFYDRIMKDLESE</sequence>
<reference evidence="2" key="1">
    <citation type="submission" date="2021-07" db="EMBL/GenBank/DDBJ databases">
        <authorList>
            <person name="Branca A.L. A."/>
        </authorList>
    </citation>
    <scope>NUCLEOTIDE SEQUENCE</scope>
</reference>
<dbReference type="Pfam" id="PF01636">
    <property type="entry name" value="APH"/>
    <property type="match status" value="1"/>
</dbReference>
<accession>A0A9W4I8I7</accession>
<dbReference type="InterPro" id="IPR011009">
    <property type="entry name" value="Kinase-like_dom_sf"/>
</dbReference>
<comment type="caution">
    <text evidence="2">The sequence shown here is derived from an EMBL/GenBank/DDBJ whole genome shotgun (WGS) entry which is preliminary data.</text>
</comment>